<dbReference type="AlphaFoldDB" id="A0AAW6RRG1"/>
<organism evidence="1 2">
    <name type="scientific">Ottowia cancrivicina</name>
    <dbReference type="NCBI Taxonomy" id="3040346"/>
    <lineage>
        <taxon>Bacteria</taxon>
        <taxon>Pseudomonadati</taxon>
        <taxon>Pseudomonadota</taxon>
        <taxon>Betaproteobacteria</taxon>
        <taxon>Burkholderiales</taxon>
        <taxon>Comamonadaceae</taxon>
        <taxon>Ottowia</taxon>
    </lineage>
</organism>
<keyword evidence="2" id="KW-1185">Reference proteome</keyword>
<dbReference type="RefSeq" id="WP_216597132.1">
    <property type="nucleotide sequence ID" value="NZ_JARVII010000033.1"/>
</dbReference>
<reference evidence="1 2" key="1">
    <citation type="submission" date="2023-04" db="EMBL/GenBank/DDBJ databases">
        <title>Ottowia paracancer sp. nov., isolated from human stomach.</title>
        <authorList>
            <person name="Song Y."/>
        </authorList>
    </citation>
    <scope>NUCLEOTIDE SEQUENCE [LARGE SCALE GENOMIC DNA]</scope>
    <source>
        <strain evidence="1 2">10c7w1</strain>
    </source>
</reference>
<name>A0AAW6RRG1_9BURK</name>
<protein>
    <submittedName>
        <fullName evidence="1">Uncharacterized protein</fullName>
    </submittedName>
</protein>
<evidence type="ECO:0000313" key="2">
    <source>
        <dbReference type="Proteomes" id="UP001237156"/>
    </source>
</evidence>
<dbReference type="EMBL" id="JARVII010000033">
    <property type="protein sequence ID" value="MDG9700390.1"/>
    <property type="molecule type" value="Genomic_DNA"/>
</dbReference>
<gene>
    <name evidence="1" type="ORF">QB898_11835</name>
</gene>
<dbReference type="Proteomes" id="UP001237156">
    <property type="component" value="Unassembled WGS sequence"/>
</dbReference>
<evidence type="ECO:0000313" key="1">
    <source>
        <dbReference type="EMBL" id="MDG9700390.1"/>
    </source>
</evidence>
<accession>A0AAW6RRG1</accession>
<sequence length="95" mass="10789">MTKKIRKLDVKKMEPIAKEATRNALKNYIWPSGRDDDLTLGIRLEDEYGIFELYFSGERPEDAIVLTEARVNRITGEVSVKVFLPKKPEAGNPPA</sequence>
<proteinExistence type="predicted"/>
<comment type="caution">
    <text evidence="1">The sequence shown here is derived from an EMBL/GenBank/DDBJ whole genome shotgun (WGS) entry which is preliminary data.</text>
</comment>